<feature type="region of interest" description="Disordered" evidence="1">
    <location>
        <begin position="28"/>
        <end position="68"/>
    </location>
</feature>
<dbReference type="GO" id="GO:0006508">
    <property type="term" value="P:proteolysis"/>
    <property type="evidence" value="ECO:0007669"/>
    <property type="project" value="UniProtKB-KW"/>
</dbReference>
<keyword evidence="3" id="KW-0645">Protease</keyword>
<dbReference type="PRINTS" id="PR00834">
    <property type="entry name" value="PROTEASES2C"/>
</dbReference>
<dbReference type="SUPFAM" id="SSF50494">
    <property type="entry name" value="Trypsin-like serine proteases"/>
    <property type="match status" value="1"/>
</dbReference>
<name>A0A2S9XX88_9BACT</name>
<dbReference type="Proteomes" id="UP000237968">
    <property type="component" value="Unassembled WGS sequence"/>
</dbReference>
<dbReference type="EC" id="3.4.21.107" evidence="3"/>
<evidence type="ECO:0000256" key="1">
    <source>
        <dbReference type="SAM" id="MobiDB-lite"/>
    </source>
</evidence>
<gene>
    <name evidence="3" type="primary">htrA_2</name>
    <name evidence="3" type="ORF">ENSA5_34070</name>
</gene>
<evidence type="ECO:0000313" key="3">
    <source>
        <dbReference type="EMBL" id="PRP97463.1"/>
    </source>
</evidence>
<reference evidence="3 4" key="1">
    <citation type="submission" date="2018-03" db="EMBL/GenBank/DDBJ databases">
        <title>Draft Genome Sequences of the Obligatory Marine Myxobacteria Enhygromyxa salina SWB005.</title>
        <authorList>
            <person name="Poehlein A."/>
            <person name="Moghaddam J.A."/>
            <person name="Harms H."/>
            <person name="Alanjari M."/>
            <person name="Koenig G.M."/>
            <person name="Daniel R."/>
            <person name="Schaeberle T.F."/>
        </authorList>
    </citation>
    <scope>NUCLEOTIDE SEQUENCE [LARGE SCALE GENOMIC DNA]</scope>
    <source>
        <strain evidence="3 4">SWB005</strain>
    </source>
</reference>
<dbReference type="PANTHER" id="PTHR22939:SF129">
    <property type="entry name" value="SERINE PROTEASE HTRA2, MITOCHONDRIAL"/>
    <property type="match status" value="1"/>
</dbReference>
<feature type="transmembrane region" description="Helical" evidence="2">
    <location>
        <begin position="368"/>
        <end position="386"/>
    </location>
</feature>
<evidence type="ECO:0000313" key="4">
    <source>
        <dbReference type="Proteomes" id="UP000237968"/>
    </source>
</evidence>
<keyword evidence="2" id="KW-0812">Transmembrane</keyword>
<dbReference type="OrthoDB" id="9766361at2"/>
<keyword evidence="2" id="KW-1133">Transmembrane helix</keyword>
<comment type="caution">
    <text evidence="3">The sequence shown here is derived from an EMBL/GenBank/DDBJ whole genome shotgun (WGS) entry which is preliminary data.</text>
</comment>
<dbReference type="GO" id="GO:0004252">
    <property type="term" value="F:serine-type endopeptidase activity"/>
    <property type="evidence" value="ECO:0007669"/>
    <property type="project" value="InterPro"/>
</dbReference>
<accession>A0A2S9XX88</accession>
<dbReference type="PANTHER" id="PTHR22939">
    <property type="entry name" value="SERINE PROTEASE FAMILY S1C HTRA-RELATED"/>
    <property type="match status" value="1"/>
</dbReference>
<dbReference type="Pfam" id="PF13365">
    <property type="entry name" value="Trypsin_2"/>
    <property type="match status" value="1"/>
</dbReference>
<feature type="compositionally biased region" description="Low complexity" evidence="1">
    <location>
        <begin position="28"/>
        <end position="43"/>
    </location>
</feature>
<dbReference type="EMBL" id="PVNK01000157">
    <property type="protein sequence ID" value="PRP97463.1"/>
    <property type="molecule type" value="Genomic_DNA"/>
</dbReference>
<dbReference type="Gene3D" id="2.40.10.10">
    <property type="entry name" value="Trypsin-like serine proteases"/>
    <property type="match status" value="2"/>
</dbReference>
<keyword evidence="2" id="KW-0472">Membrane</keyword>
<dbReference type="InterPro" id="IPR001940">
    <property type="entry name" value="Peptidase_S1C"/>
</dbReference>
<organism evidence="3 4">
    <name type="scientific">Enhygromyxa salina</name>
    <dbReference type="NCBI Taxonomy" id="215803"/>
    <lineage>
        <taxon>Bacteria</taxon>
        <taxon>Pseudomonadati</taxon>
        <taxon>Myxococcota</taxon>
        <taxon>Polyangia</taxon>
        <taxon>Nannocystales</taxon>
        <taxon>Nannocystaceae</taxon>
        <taxon>Enhygromyxa</taxon>
    </lineage>
</organism>
<feature type="compositionally biased region" description="Low complexity" evidence="1">
    <location>
        <begin position="50"/>
        <end position="62"/>
    </location>
</feature>
<dbReference type="AlphaFoldDB" id="A0A2S9XX88"/>
<proteinExistence type="predicted"/>
<dbReference type="RefSeq" id="WP_106392757.1">
    <property type="nucleotide sequence ID" value="NZ_PVNK01000157.1"/>
</dbReference>
<dbReference type="InterPro" id="IPR043504">
    <property type="entry name" value="Peptidase_S1_PA_chymotrypsin"/>
</dbReference>
<evidence type="ECO:0000256" key="2">
    <source>
        <dbReference type="SAM" id="Phobius"/>
    </source>
</evidence>
<keyword evidence="3" id="KW-0378">Hydrolase</keyword>
<keyword evidence="4" id="KW-1185">Reference proteome</keyword>
<protein>
    <submittedName>
        <fullName evidence="3">Serine protease Do-like HtrA</fullName>
        <ecNumber evidence="3">3.4.21.107</ecNumber>
    </submittedName>
</protein>
<dbReference type="InterPro" id="IPR009003">
    <property type="entry name" value="Peptidase_S1_PA"/>
</dbReference>
<feature type="region of interest" description="Disordered" evidence="1">
    <location>
        <begin position="283"/>
        <end position="308"/>
    </location>
</feature>
<sequence length="413" mass="41786">MKRPRFSARQVGYFVGLLGVLVPELGSAQQPPADPSQAAAPVSGATQSDAAAEPPAGPTPGASNLPAPTWSGSLSIQRCTNPAPQLPLQTEFALSATLIVRVPGAIGSAVLISPDGFALTAGHVVGDNQTVSLLAYGGAEITGQVVRVDAVQDIALIKAHVADGAPCLSPFRQRVPLGSDVFVLGSPAGEELSFSVAKGIVSGYRNLGGQQFVQLDAAVNPGNSGGPVVSTSGEVIGIASWKVADVTMEGLSFAVPSDVAMSSLELEFADASAADWISAGGRRVASPRPAPGASADVDLTASPNPAPSSVDRAMVRRRAVRTSFIVSGSVLLSVGAIGAAATGVAYYLDFDRRMSTRGWTGLLVGNTASWVLVGTGAAALLTGIVLPKRPKKARETGLSVVPTLGGAVMTGSF</sequence>
<feature type="transmembrane region" description="Helical" evidence="2">
    <location>
        <begin position="324"/>
        <end position="348"/>
    </location>
</feature>